<organism evidence="1">
    <name type="scientific">uncultured delta proteobacterium</name>
    <dbReference type="NCBI Taxonomy" id="34034"/>
    <lineage>
        <taxon>Bacteria</taxon>
        <taxon>Deltaproteobacteria</taxon>
        <taxon>environmental samples</taxon>
    </lineage>
</organism>
<proteinExistence type="predicted"/>
<dbReference type="Gene3D" id="3.40.50.410">
    <property type="entry name" value="von Willebrand factor, type A domain"/>
    <property type="match status" value="1"/>
</dbReference>
<dbReference type="InterPro" id="IPR036465">
    <property type="entry name" value="vWFA_dom_sf"/>
</dbReference>
<sequence>MRRCSKSANLDSFILAHGQAMHSRFSTNAGGGTPMDAALWWVMQQIHPLSEPRKIILVITDGDPDDKEAARETIRTSGVLGLEVYGIGIQTQSILNLLPDKHCRVITSINELAPAMFGMLHNALIG</sequence>
<accession>A0A212KFL9</accession>
<dbReference type="EMBL" id="FLUQ01000006">
    <property type="protein sequence ID" value="SBW10503.1"/>
    <property type="molecule type" value="Genomic_DNA"/>
</dbReference>
<dbReference type="SUPFAM" id="SSF53300">
    <property type="entry name" value="vWA-like"/>
    <property type="match status" value="1"/>
</dbReference>
<evidence type="ECO:0000313" key="1">
    <source>
        <dbReference type="EMBL" id="SBW10503.1"/>
    </source>
</evidence>
<reference evidence="1" key="1">
    <citation type="submission" date="2016-04" db="EMBL/GenBank/DDBJ databases">
        <authorList>
            <person name="Evans L.H."/>
            <person name="Alamgir A."/>
            <person name="Owens N."/>
            <person name="Weber N.D."/>
            <person name="Virtaneva K."/>
            <person name="Barbian K."/>
            <person name="Babar A."/>
            <person name="Rosenke K."/>
        </authorList>
    </citation>
    <scope>NUCLEOTIDE SEQUENCE</scope>
    <source>
        <strain evidence="1">86</strain>
    </source>
</reference>
<name>A0A212KFL9_9DELT</name>
<protein>
    <submittedName>
        <fullName evidence="1">von Willebrand factor type A</fullName>
    </submittedName>
</protein>
<gene>
    <name evidence="1" type="ORF">KL86DPRO_60185</name>
</gene>
<dbReference type="AlphaFoldDB" id="A0A212KFL9"/>